<evidence type="ECO:0000256" key="1">
    <source>
        <dbReference type="ARBA" id="ARBA00023015"/>
    </source>
</evidence>
<reference evidence="6 7" key="1">
    <citation type="submission" date="2017-06" db="EMBL/GenBank/DDBJ databases">
        <authorList>
            <person name="Kim H.J."/>
            <person name="Triplett B.A."/>
        </authorList>
    </citation>
    <scope>NUCLEOTIDE SEQUENCE [LARGE SCALE GENOMIC DNA]</scope>
    <source>
        <strain evidence="6">FRACA_ARgP5</strain>
    </source>
</reference>
<dbReference type="Proteomes" id="UP000234331">
    <property type="component" value="Unassembled WGS sequence"/>
</dbReference>
<evidence type="ECO:0000259" key="5">
    <source>
        <dbReference type="PROSITE" id="PS50977"/>
    </source>
</evidence>
<proteinExistence type="predicted"/>
<evidence type="ECO:0000256" key="2">
    <source>
        <dbReference type="ARBA" id="ARBA00023125"/>
    </source>
</evidence>
<keyword evidence="2 4" id="KW-0238">DNA-binding</keyword>
<dbReference type="InterPro" id="IPR001647">
    <property type="entry name" value="HTH_TetR"/>
</dbReference>
<evidence type="ECO:0000256" key="3">
    <source>
        <dbReference type="ARBA" id="ARBA00023163"/>
    </source>
</evidence>
<keyword evidence="1" id="KW-0805">Transcription regulation</keyword>
<dbReference type="EMBL" id="FZMO01000368">
    <property type="protein sequence ID" value="SNQ50268.1"/>
    <property type="molecule type" value="Genomic_DNA"/>
</dbReference>
<dbReference type="InterPro" id="IPR009057">
    <property type="entry name" value="Homeodomain-like_sf"/>
</dbReference>
<gene>
    <name evidence="6" type="ORF">FRACA_430011</name>
</gene>
<protein>
    <submittedName>
        <fullName evidence="6">Transcriptional regulator</fullName>
    </submittedName>
</protein>
<evidence type="ECO:0000313" key="6">
    <source>
        <dbReference type="EMBL" id="SNQ50268.1"/>
    </source>
</evidence>
<dbReference type="Gene3D" id="1.10.357.10">
    <property type="entry name" value="Tetracycline Repressor, domain 2"/>
    <property type="match status" value="1"/>
</dbReference>
<organism evidence="6 7">
    <name type="scientific">Frankia canadensis</name>
    <dbReference type="NCBI Taxonomy" id="1836972"/>
    <lineage>
        <taxon>Bacteria</taxon>
        <taxon>Bacillati</taxon>
        <taxon>Actinomycetota</taxon>
        <taxon>Actinomycetes</taxon>
        <taxon>Frankiales</taxon>
        <taxon>Frankiaceae</taxon>
        <taxon>Frankia</taxon>
    </lineage>
</organism>
<keyword evidence="7" id="KW-1185">Reference proteome</keyword>
<dbReference type="AlphaFoldDB" id="A0A2I2KX78"/>
<dbReference type="PROSITE" id="PS50977">
    <property type="entry name" value="HTH_TETR_2"/>
    <property type="match status" value="1"/>
</dbReference>
<name>A0A2I2KX78_9ACTN</name>
<dbReference type="SUPFAM" id="SSF48498">
    <property type="entry name" value="Tetracyclin repressor-like, C-terminal domain"/>
    <property type="match status" value="1"/>
</dbReference>
<dbReference type="RefSeq" id="WP_101833572.1">
    <property type="nucleotide sequence ID" value="NZ_FZMO01000368.1"/>
</dbReference>
<dbReference type="InterPro" id="IPR025996">
    <property type="entry name" value="MT1864/Rv1816-like_C"/>
</dbReference>
<dbReference type="InterPro" id="IPR036271">
    <property type="entry name" value="Tet_transcr_reg_TetR-rel_C_sf"/>
</dbReference>
<accession>A0A2I2KX78</accession>
<evidence type="ECO:0000256" key="4">
    <source>
        <dbReference type="PROSITE-ProRule" id="PRU00335"/>
    </source>
</evidence>
<dbReference type="Pfam" id="PF13305">
    <property type="entry name" value="TetR_C_33"/>
    <property type="match status" value="1"/>
</dbReference>
<dbReference type="OrthoDB" id="3210322at2"/>
<dbReference type="GO" id="GO:0003677">
    <property type="term" value="F:DNA binding"/>
    <property type="evidence" value="ECO:0007669"/>
    <property type="project" value="UniProtKB-UniRule"/>
</dbReference>
<feature type="DNA-binding region" description="H-T-H motif" evidence="4">
    <location>
        <begin position="36"/>
        <end position="55"/>
    </location>
</feature>
<keyword evidence="3" id="KW-0804">Transcription</keyword>
<dbReference type="Pfam" id="PF00440">
    <property type="entry name" value="TetR_N"/>
    <property type="match status" value="1"/>
</dbReference>
<sequence>MSSPIPRRERLRQATLDEIKRTAHAQLAELGAGGLSLRGVARAMGMAPSALYRYVESREVLLTELAADAFGSLADALTDAFDAAPADRHMDRWLAVARAHRRWALDHAIEYALIFGPQVPASSYCEGRVAQELRRSVTVLFRCMSEAIEADLVDASHVDAELTPTMRASLRAWSHDHGMAVIGEAEMAVCLAVWTQLHGFLALEVFGHLPMALNDPEELFDRQMADAFAQAYRQEKAAGPRAPVGG</sequence>
<dbReference type="SUPFAM" id="SSF46689">
    <property type="entry name" value="Homeodomain-like"/>
    <property type="match status" value="1"/>
</dbReference>
<evidence type="ECO:0000313" key="7">
    <source>
        <dbReference type="Proteomes" id="UP000234331"/>
    </source>
</evidence>
<feature type="domain" description="HTH tetR-type" evidence="5">
    <location>
        <begin position="13"/>
        <end position="73"/>
    </location>
</feature>